<organism evidence="2 3">
    <name type="scientific">Roseomonas fluvialis</name>
    <dbReference type="NCBI Taxonomy" id="1750527"/>
    <lineage>
        <taxon>Bacteria</taxon>
        <taxon>Pseudomonadati</taxon>
        <taxon>Pseudomonadota</taxon>
        <taxon>Alphaproteobacteria</taxon>
        <taxon>Acetobacterales</taxon>
        <taxon>Roseomonadaceae</taxon>
        <taxon>Roseomonas</taxon>
    </lineage>
</organism>
<dbReference type="InterPro" id="IPR042100">
    <property type="entry name" value="Bug_dom1"/>
</dbReference>
<gene>
    <name evidence="2" type="ORF">Rmf_41660</name>
</gene>
<dbReference type="PIRSF" id="PIRSF017082">
    <property type="entry name" value="YflP"/>
    <property type="match status" value="1"/>
</dbReference>
<dbReference type="Gene3D" id="3.40.190.150">
    <property type="entry name" value="Bordetella uptake gene, domain 1"/>
    <property type="match status" value="1"/>
</dbReference>
<dbReference type="SUPFAM" id="SSF53850">
    <property type="entry name" value="Periplasmic binding protein-like II"/>
    <property type="match status" value="1"/>
</dbReference>
<dbReference type="Proteomes" id="UP000831327">
    <property type="component" value="Chromosome"/>
</dbReference>
<dbReference type="PANTHER" id="PTHR42928">
    <property type="entry name" value="TRICARBOXYLATE-BINDING PROTEIN"/>
    <property type="match status" value="1"/>
</dbReference>
<dbReference type="EMBL" id="AP025637">
    <property type="protein sequence ID" value="BDG74237.1"/>
    <property type="molecule type" value="Genomic_DNA"/>
</dbReference>
<keyword evidence="3" id="KW-1185">Reference proteome</keyword>
<dbReference type="Pfam" id="PF03401">
    <property type="entry name" value="TctC"/>
    <property type="match status" value="1"/>
</dbReference>
<comment type="similarity">
    <text evidence="1">Belongs to the UPF0065 (bug) family.</text>
</comment>
<dbReference type="PANTHER" id="PTHR42928:SF5">
    <property type="entry name" value="BLR1237 PROTEIN"/>
    <property type="match status" value="1"/>
</dbReference>
<protein>
    <recommendedName>
        <fullName evidence="4">Tripartite tricarboxylate transporter substrate binding protein</fullName>
    </recommendedName>
</protein>
<name>A0ABM7Y887_9PROT</name>
<dbReference type="Gene3D" id="3.40.190.10">
    <property type="entry name" value="Periplasmic binding protein-like II"/>
    <property type="match status" value="1"/>
</dbReference>
<dbReference type="InterPro" id="IPR005064">
    <property type="entry name" value="BUG"/>
</dbReference>
<reference evidence="2 3" key="1">
    <citation type="journal article" date="2016" name="Microbes Environ.">
        <title>Phylogenetically diverse aerobic anoxygenic phototrophic bacteria isolated from epilithic biofilms in Tama river, Japan.</title>
        <authorList>
            <person name="Hirose S."/>
            <person name="Matsuura K."/>
            <person name="Haruta S."/>
        </authorList>
    </citation>
    <scope>NUCLEOTIDE SEQUENCE [LARGE SCALE GENOMIC DNA]</scope>
    <source>
        <strain evidence="2 3">S08</strain>
    </source>
</reference>
<evidence type="ECO:0000313" key="3">
    <source>
        <dbReference type="Proteomes" id="UP000831327"/>
    </source>
</evidence>
<dbReference type="CDD" id="cd07012">
    <property type="entry name" value="PBP2_Bug_TTT"/>
    <property type="match status" value="1"/>
</dbReference>
<evidence type="ECO:0000256" key="1">
    <source>
        <dbReference type="ARBA" id="ARBA00006987"/>
    </source>
</evidence>
<evidence type="ECO:0008006" key="4">
    <source>
        <dbReference type="Google" id="ProtNLM"/>
    </source>
</evidence>
<dbReference type="RefSeq" id="WP_244408422.1">
    <property type="nucleotide sequence ID" value="NZ_AP025637.1"/>
</dbReference>
<proteinExistence type="inferred from homology"/>
<accession>A0ABM7Y887</accession>
<evidence type="ECO:0000313" key="2">
    <source>
        <dbReference type="EMBL" id="BDG74237.1"/>
    </source>
</evidence>
<sequence>MTLARRSLLATALVLPSVARSQTRWSPDRPVSFLAPFSAGGAFDVTQRALARAVEPAMGQPIAIVNRTGAAGTIMLSELQRARPDGQTLGLLSVNTNAVAPQLVQVPFNPVTDFTPLMLYGIFLGFIAVARNSPFGSLREMVQFARREPGKLTIGVAGIGANSHLNMARLAAEENIDVTFVPFPGGAPATTALLGGHVMCAVVAGEVLPAVRDGTLRLIAILNTIKSEEFPDVPTLPELGYSWGIRPWLGMGGPPGLPDPIAARWTEALLEGMSAPVFQQAMRSVAIVPTPMRPAEMRTLMAESYVEHERIARAIRIGRFSGG</sequence>